<proteinExistence type="predicted"/>
<evidence type="ECO:0000313" key="1">
    <source>
        <dbReference type="EMBL" id="TLQ46322.1"/>
    </source>
</evidence>
<dbReference type="Pfam" id="PF00494">
    <property type="entry name" value="SQS_PSY"/>
    <property type="match status" value="1"/>
</dbReference>
<comment type="caution">
    <text evidence="1">The sequence shown here is derived from an EMBL/GenBank/DDBJ whole genome shotgun (WGS) entry which is preliminary data.</text>
</comment>
<protein>
    <submittedName>
        <fullName evidence="1">Phytoene/squalene synthetase</fullName>
    </submittedName>
</protein>
<dbReference type="SUPFAM" id="SSF48576">
    <property type="entry name" value="Terpenoid synthases"/>
    <property type="match status" value="1"/>
</dbReference>
<gene>
    <name evidence="1" type="ORF">FEF34_28055</name>
</gene>
<dbReference type="PANTHER" id="PTHR31480">
    <property type="entry name" value="BIFUNCTIONAL LYCOPENE CYCLASE/PHYTOENE SYNTHASE"/>
    <property type="match status" value="1"/>
</dbReference>
<reference evidence="1 2" key="1">
    <citation type="submission" date="2019-05" db="EMBL/GenBank/DDBJ databases">
        <title>Streptomyces marianii sp. nov., a novel marine actinomycete from southern coast of India.</title>
        <authorList>
            <person name="Iniyan A.M."/>
            <person name="Wink J."/>
            <person name="Ramprasad E."/>
            <person name="Ramana C.V."/>
            <person name="Bunk B."/>
            <person name="Sproer C."/>
            <person name="Joseph F.-J.R.S."/>
            <person name="Vincent S.G.P."/>
        </authorList>
    </citation>
    <scope>NUCLEOTIDE SEQUENCE [LARGE SCALE GENOMIC DNA]</scope>
    <source>
        <strain evidence="1 2">ICN19</strain>
    </source>
</reference>
<dbReference type="Proteomes" id="UP000305921">
    <property type="component" value="Unassembled WGS sequence"/>
</dbReference>
<keyword evidence="2" id="KW-1185">Reference proteome</keyword>
<accession>A0A5R9EC13</accession>
<dbReference type="AlphaFoldDB" id="A0A5R9EC13"/>
<dbReference type="EMBL" id="VAWE01000001">
    <property type="protein sequence ID" value="TLQ46322.1"/>
    <property type="molecule type" value="Genomic_DNA"/>
</dbReference>
<dbReference type="InterPro" id="IPR008949">
    <property type="entry name" value="Isoprenoid_synthase_dom_sf"/>
</dbReference>
<dbReference type="Gene3D" id="1.10.600.10">
    <property type="entry name" value="Farnesyl Diphosphate Synthase"/>
    <property type="match status" value="1"/>
</dbReference>
<sequence>MPTWIRTLYQSGITNPQLRSDYTEQRRLVARYARAEYVAVRLLLPAQLVPDVIAATAFMHHSDNLIDHGPIEERLTALADWDGYVRKALASGTADQPVLRTLLHTFTRHPQLRAHIEGFLAGAPAEVAWEGFATEADFQDYINAYSHPAFMLIACLLSRPSEADTYSDRCRTFVEASQRLDFLADIAEDLGNGRLGIPQCALDQHGISRSDLHKGDNADVVGKLVKQQAALVRRGLKRSWELVDLVEPQGKQLIRALVTLQELRLRDVEKKGSALLSAPSGIPAGAALRVLAREYRAARSRRTGGSG</sequence>
<dbReference type="GO" id="GO:0016765">
    <property type="term" value="F:transferase activity, transferring alkyl or aryl (other than methyl) groups"/>
    <property type="evidence" value="ECO:0007669"/>
    <property type="project" value="UniProtKB-ARBA"/>
</dbReference>
<dbReference type="InterPro" id="IPR002060">
    <property type="entry name" value="Squ/phyt_synthse"/>
</dbReference>
<evidence type="ECO:0000313" key="2">
    <source>
        <dbReference type="Proteomes" id="UP000305921"/>
    </source>
</evidence>
<name>A0A5R9EC13_9ACTN</name>
<dbReference type="RefSeq" id="WP_138055640.1">
    <property type="nucleotide sequence ID" value="NZ_VAWE01000001.1"/>
</dbReference>
<organism evidence="1 2">
    <name type="scientific">Streptomyces marianii</name>
    <dbReference type="NCBI Taxonomy" id="1817406"/>
    <lineage>
        <taxon>Bacteria</taxon>
        <taxon>Bacillati</taxon>
        <taxon>Actinomycetota</taxon>
        <taxon>Actinomycetes</taxon>
        <taxon>Kitasatosporales</taxon>
        <taxon>Streptomycetaceae</taxon>
        <taxon>Streptomyces</taxon>
    </lineage>
</organism>
<dbReference type="OrthoDB" id="3535892at2"/>